<comment type="caution">
    <text evidence="11">The sequence shown here is derived from an EMBL/GenBank/DDBJ whole genome shotgun (WGS) entry which is preliminary data.</text>
</comment>
<feature type="transmembrane region" description="Helical" evidence="9">
    <location>
        <begin position="187"/>
        <end position="206"/>
    </location>
</feature>
<feature type="transmembrane region" description="Helical" evidence="9">
    <location>
        <begin position="20"/>
        <end position="37"/>
    </location>
</feature>
<keyword evidence="3 7" id="KW-0813">Transport</keyword>
<dbReference type="PROSITE" id="PS50850">
    <property type="entry name" value="MFS"/>
    <property type="match status" value="1"/>
</dbReference>
<gene>
    <name evidence="11" type="ORF">OEA41_003694</name>
</gene>
<dbReference type="SUPFAM" id="SSF103473">
    <property type="entry name" value="MFS general substrate transporter"/>
    <property type="match status" value="1"/>
</dbReference>
<dbReference type="InterPro" id="IPR005829">
    <property type="entry name" value="Sugar_transporter_CS"/>
</dbReference>
<proteinExistence type="inferred from homology"/>
<feature type="transmembrane region" description="Helical" evidence="9">
    <location>
        <begin position="89"/>
        <end position="111"/>
    </location>
</feature>
<dbReference type="InterPro" id="IPR020846">
    <property type="entry name" value="MFS_dom"/>
</dbReference>
<dbReference type="InterPro" id="IPR003663">
    <property type="entry name" value="Sugar/inositol_transpt"/>
</dbReference>
<feature type="transmembrane region" description="Helical" evidence="9">
    <location>
        <begin position="310"/>
        <end position="330"/>
    </location>
</feature>
<feature type="domain" description="Major facilitator superfamily (MFS) profile" evidence="10">
    <location>
        <begin position="19"/>
        <end position="465"/>
    </location>
</feature>
<keyword evidence="4 9" id="KW-0812">Transmembrane</keyword>
<feature type="compositionally biased region" description="Basic and acidic residues" evidence="8">
    <location>
        <begin position="492"/>
        <end position="504"/>
    </location>
</feature>
<dbReference type="GO" id="GO:0005351">
    <property type="term" value="F:carbohydrate:proton symporter activity"/>
    <property type="evidence" value="ECO:0007669"/>
    <property type="project" value="TreeGrafter"/>
</dbReference>
<comment type="similarity">
    <text evidence="2 7">Belongs to the major facilitator superfamily. Sugar transporter (TC 2.A.1.1) family.</text>
</comment>
<evidence type="ECO:0000256" key="6">
    <source>
        <dbReference type="ARBA" id="ARBA00023136"/>
    </source>
</evidence>
<evidence type="ECO:0000313" key="11">
    <source>
        <dbReference type="EMBL" id="KAK3171610.1"/>
    </source>
</evidence>
<evidence type="ECO:0000256" key="7">
    <source>
        <dbReference type="RuleBase" id="RU003346"/>
    </source>
</evidence>
<keyword evidence="6 9" id="KW-0472">Membrane</keyword>
<dbReference type="PANTHER" id="PTHR48022">
    <property type="entry name" value="PLASTIDIC GLUCOSE TRANSPORTER 4"/>
    <property type="match status" value="1"/>
</dbReference>
<evidence type="ECO:0000256" key="4">
    <source>
        <dbReference type="ARBA" id="ARBA00022692"/>
    </source>
</evidence>
<dbReference type="NCBIfam" id="TIGR00879">
    <property type="entry name" value="SP"/>
    <property type="match status" value="1"/>
</dbReference>
<keyword evidence="5 9" id="KW-1133">Transmembrane helix</keyword>
<dbReference type="Gene3D" id="1.20.1250.20">
    <property type="entry name" value="MFS general substrate transporter like domains"/>
    <property type="match status" value="1"/>
</dbReference>
<name>A0AAE0DJH5_9LECA</name>
<feature type="transmembrane region" description="Helical" evidence="9">
    <location>
        <begin position="123"/>
        <end position="141"/>
    </location>
</feature>
<evidence type="ECO:0000256" key="9">
    <source>
        <dbReference type="SAM" id="Phobius"/>
    </source>
</evidence>
<feature type="transmembrane region" description="Helical" evidence="9">
    <location>
        <begin position="161"/>
        <end position="180"/>
    </location>
</feature>
<evidence type="ECO:0000256" key="3">
    <source>
        <dbReference type="ARBA" id="ARBA00022448"/>
    </source>
</evidence>
<dbReference type="AlphaFoldDB" id="A0AAE0DJH5"/>
<comment type="subcellular location">
    <subcellularLocation>
        <location evidence="1">Membrane</location>
        <topology evidence="1">Multi-pass membrane protein</topology>
    </subcellularLocation>
</comment>
<protein>
    <recommendedName>
        <fullName evidence="10">Major facilitator superfamily (MFS) profile domain-containing protein</fullName>
    </recommendedName>
</protein>
<feature type="transmembrane region" description="Helical" evidence="9">
    <location>
        <begin position="337"/>
        <end position="359"/>
    </location>
</feature>
<feature type="region of interest" description="Disordered" evidence="8">
    <location>
        <begin position="492"/>
        <end position="518"/>
    </location>
</feature>
<dbReference type="InterPro" id="IPR050360">
    <property type="entry name" value="MFS_Sugar_Transporters"/>
</dbReference>
<dbReference type="PRINTS" id="PR00171">
    <property type="entry name" value="SUGRTRNSPORT"/>
</dbReference>
<dbReference type="PANTHER" id="PTHR48022:SF68">
    <property type="entry name" value="MAJOR FACILITATOR SUPERFAMILY (MFS) PROFILE DOMAIN-CONTAINING PROTEIN-RELATED"/>
    <property type="match status" value="1"/>
</dbReference>
<keyword evidence="12" id="KW-1185">Reference proteome</keyword>
<feature type="transmembrane region" description="Helical" evidence="9">
    <location>
        <begin position="441"/>
        <end position="461"/>
    </location>
</feature>
<dbReference type="PROSITE" id="PS00217">
    <property type="entry name" value="SUGAR_TRANSPORT_2"/>
    <property type="match status" value="1"/>
</dbReference>
<dbReference type="InterPro" id="IPR036259">
    <property type="entry name" value="MFS_trans_sf"/>
</dbReference>
<evidence type="ECO:0000256" key="2">
    <source>
        <dbReference type="ARBA" id="ARBA00010992"/>
    </source>
</evidence>
<organism evidence="11 12">
    <name type="scientific">Lepraria neglecta</name>
    <dbReference type="NCBI Taxonomy" id="209136"/>
    <lineage>
        <taxon>Eukaryota</taxon>
        <taxon>Fungi</taxon>
        <taxon>Dikarya</taxon>
        <taxon>Ascomycota</taxon>
        <taxon>Pezizomycotina</taxon>
        <taxon>Lecanoromycetes</taxon>
        <taxon>OSLEUM clade</taxon>
        <taxon>Lecanoromycetidae</taxon>
        <taxon>Lecanorales</taxon>
        <taxon>Lecanorineae</taxon>
        <taxon>Stereocaulaceae</taxon>
        <taxon>Lepraria</taxon>
    </lineage>
</organism>
<sequence>MSWVPSVFKDGLMNKKNEVVLFSATAIALYGYDQGMMSLINTNYDYLETMGIDGENPLVGIIVSVYYLGCAVGAIFASLLADKAGRKPSIFACLAVTALGNLFMFVAGLGYDKGARTMMFMGRIIMGLGVGGIDATIPVYSSELNSEGGRGAALAKEFQSNIFGLNMAFAINLAVTNGLGKENQWAWRIPIIAMQVYPVLLLSFIYRLPETPRWFIFNDRHEDAKKALTDIYGEDDMKEKYDELVKAHEEESSHSVGYNDMIWPGSKQFHPTMVTVMGQVNQALTGYGAVSVYGPQIFELLGLGVSDAEYLTQGNYISYFFLMTLSWLLIDRVGRRILMVSGAFSLAACFAILTLLGGLAQNCEDLGIPDLPLAVVGSIILYIATGIFGIGWLPEVWLIPTEIFPSTSRAQGSAISVVIWGLANFAVTLLTPIGFNNLNYWLFLVFAFTNLFAAWWTWAYCPETGGRAFEENQQFFEDAKEQNTWLVTRVNRGEFRGMPEREKGDDEDGESQPLLGSR</sequence>
<dbReference type="Pfam" id="PF00083">
    <property type="entry name" value="Sugar_tr"/>
    <property type="match status" value="1"/>
</dbReference>
<dbReference type="Proteomes" id="UP001276659">
    <property type="component" value="Unassembled WGS sequence"/>
</dbReference>
<evidence type="ECO:0000256" key="8">
    <source>
        <dbReference type="SAM" id="MobiDB-lite"/>
    </source>
</evidence>
<evidence type="ECO:0000259" key="10">
    <source>
        <dbReference type="PROSITE" id="PS50850"/>
    </source>
</evidence>
<accession>A0AAE0DJH5</accession>
<dbReference type="PROSITE" id="PS00216">
    <property type="entry name" value="SUGAR_TRANSPORT_1"/>
    <property type="match status" value="1"/>
</dbReference>
<dbReference type="EMBL" id="JASNWA010000008">
    <property type="protein sequence ID" value="KAK3171610.1"/>
    <property type="molecule type" value="Genomic_DNA"/>
</dbReference>
<dbReference type="InterPro" id="IPR005828">
    <property type="entry name" value="MFS_sugar_transport-like"/>
</dbReference>
<feature type="transmembrane region" description="Helical" evidence="9">
    <location>
        <begin position="371"/>
        <end position="393"/>
    </location>
</feature>
<reference evidence="11" key="1">
    <citation type="submission" date="2022-11" db="EMBL/GenBank/DDBJ databases">
        <title>Chromosomal genome sequence assembly and mating type (MAT) locus characterization of the leprose asexual lichenized fungus Lepraria neglecta (Nyl.) Erichsen.</title>
        <authorList>
            <person name="Allen J.L."/>
            <person name="Pfeffer B."/>
        </authorList>
    </citation>
    <scope>NUCLEOTIDE SEQUENCE</scope>
    <source>
        <strain evidence="11">Allen 5258</strain>
    </source>
</reference>
<evidence type="ECO:0000313" key="12">
    <source>
        <dbReference type="Proteomes" id="UP001276659"/>
    </source>
</evidence>
<dbReference type="GO" id="GO:0016020">
    <property type="term" value="C:membrane"/>
    <property type="evidence" value="ECO:0007669"/>
    <property type="project" value="UniProtKB-SubCell"/>
</dbReference>
<feature type="transmembrane region" description="Helical" evidence="9">
    <location>
        <begin position="414"/>
        <end position="435"/>
    </location>
</feature>
<feature type="transmembrane region" description="Helical" evidence="9">
    <location>
        <begin position="58"/>
        <end position="77"/>
    </location>
</feature>
<evidence type="ECO:0000256" key="5">
    <source>
        <dbReference type="ARBA" id="ARBA00022989"/>
    </source>
</evidence>
<evidence type="ECO:0000256" key="1">
    <source>
        <dbReference type="ARBA" id="ARBA00004141"/>
    </source>
</evidence>